<sequence length="202" mass="22061">MVWGSRPKTLQNLINVAGSLFLAHDVPVMAKYVAGKIFHTLMKPSSLYSAGGNILPPAEHLAETLVEASRRGGTIGAMGDAILAIAPELRWYRSKSGPFASVNFARDHAHASIIGPGGIEDRDDVYVGLTVMGPYSRFPDHRRKYATAYLPLSRVEVLTDDGDWTVADPGRAFFVEEGREFAMRCTGNPLLLLWCQRTGSEA</sequence>
<dbReference type="KEGG" id="esj:SJ05684_c15840"/>
<dbReference type="GO" id="GO:0047869">
    <property type="term" value="F:dimethylpropiothetin dethiomethylase activity"/>
    <property type="evidence" value="ECO:0007669"/>
    <property type="project" value="InterPro"/>
</dbReference>
<dbReference type="RefSeq" id="WP_034854913.1">
    <property type="nucleotide sequence ID" value="NZ_CP023067.1"/>
</dbReference>
<dbReference type="Gene3D" id="2.60.120.10">
    <property type="entry name" value="Jelly Rolls"/>
    <property type="match status" value="1"/>
</dbReference>
<dbReference type="InterPro" id="IPR031723">
    <property type="entry name" value="DMSP_lyase"/>
</dbReference>
<dbReference type="Pfam" id="PF16867">
    <property type="entry name" value="DMSP_lyase"/>
    <property type="match status" value="1"/>
</dbReference>
<organism evidence="1 2">
    <name type="scientific">Sinorhizobium sojae CCBAU 05684</name>
    <dbReference type="NCBI Taxonomy" id="716928"/>
    <lineage>
        <taxon>Bacteria</taxon>
        <taxon>Pseudomonadati</taxon>
        <taxon>Pseudomonadota</taxon>
        <taxon>Alphaproteobacteria</taxon>
        <taxon>Hyphomicrobiales</taxon>
        <taxon>Rhizobiaceae</taxon>
        <taxon>Sinorhizobium/Ensifer group</taxon>
        <taxon>Sinorhizobium</taxon>
    </lineage>
</organism>
<reference evidence="1 2" key="1">
    <citation type="submission" date="2017-08" db="EMBL/GenBank/DDBJ databases">
        <title>Multipartite genome sequences of Sinorhizobium species nodulating soybeans.</title>
        <authorList>
            <person name="Tian C.F."/>
        </authorList>
    </citation>
    <scope>NUCLEOTIDE SEQUENCE [LARGE SCALE GENOMIC DNA]</scope>
    <source>
        <strain evidence="1 2">CCBAU 05684</strain>
    </source>
</reference>
<dbReference type="eggNOG" id="COG1917">
    <property type="taxonomic scope" value="Bacteria"/>
</dbReference>
<dbReference type="Proteomes" id="UP000217211">
    <property type="component" value="Chromosome"/>
</dbReference>
<gene>
    <name evidence="1" type="ORF">SJ05684_c15840</name>
</gene>
<dbReference type="AlphaFoldDB" id="A0A249PB16"/>
<accession>A0A249PB16</accession>
<protein>
    <submittedName>
        <fullName evidence="1">Putative transcriptional regulator protein</fullName>
    </submittedName>
</protein>
<dbReference type="EMBL" id="CP023067">
    <property type="protein sequence ID" value="ASY63026.1"/>
    <property type="molecule type" value="Genomic_DNA"/>
</dbReference>
<evidence type="ECO:0000313" key="2">
    <source>
        <dbReference type="Proteomes" id="UP000217211"/>
    </source>
</evidence>
<name>A0A249PB16_9HYPH</name>
<keyword evidence="2" id="KW-1185">Reference proteome</keyword>
<proteinExistence type="predicted"/>
<evidence type="ECO:0000313" key="1">
    <source>
        <dbReference type="EMBL" id="ASY63026.1"/>
    </source>
</evidence>
<dbReference type="InterPro" id="IPR014710">
    <property type="entry name" value="RmlC-like_jellyroll"/>
</dbReference>